<dbReference type="GO" id="GO:0030267">
    <property type="term" value="F:glyoxylate reductase (NADPH) activity"/>
    <property type="evidence" value="ECO:0007669"/>
    <property type="project" value="TreeGrafter"/>
</dbReference>
<evidence type="ECO:0000259" key="5">
    <source>
        <dbReference type="Pfam" id="PF00389"/>
    </source>
</evidence>
<keyword evidence="8" id="KW-1185">Reference proteome</keyword>
<dbReference type="InterPro" id="IPR050223">
    <property type="entry name" value="D-isomer_2-hydroxyacid_DH"/>
</dbReference>
<dbReference type="FunFam" id="3.40.50.720:FF:000213">
    <property type="entry name" value="Putative 2-hydroxyacid dehydrogenase"/>
    <property type="match status" value="1"/>
</dbReference>
<gene>
    <name evidence="7" type="ORF">RAMLITH_05020</name>
</gene>
<reference evidence="7 8" key="1">
    <citation type="journal article" date="2020" name="Nature">
        <title>Bacterial chemolithoautotrophy via manganese oxidation.</title>
        <authorList>
            <person name="Yu H."/>
            <person name="Leadbetter J.R."/>
        </authorList>
    </citation>
    <scope>NUCLEOTIDE SEQUENCE [LARGE SCALE GENOMIC DNA]</scope>
    <source>
        <strain evidence="7 8">RBP-1</strain>
    </source>
</reference>
<dbReference type="GO" id="GO:0016618">
    <property type="term" value="F:hydroxypyruvate reductase [NAD(P)H] activity"/>
    <property type="evidence" value="ECO:0007669"/>
    <property type="project" value="TreeGrafter"/>
</dbReference>
<keyword evidence="1" id="KW-0521">NADP</keyword>
<accession>A0A7X6DDL3</accession>
<feature type="domain" description="D-isomer specific 2-hydroxyacid dehydrogenase NAD-binding" evidence="6">
    <location>
        <begin position="109"/>
        <end position="281"/>
    </location>
</feature>
<feature type="domain" description="D-isomer specific 2-hydroxyacid dehydrogenase catalytic" evidence="5">
    <location>
        <begin position="45"/>
        <end position="307"/>
    </location>
</feature>
<dbReference type="RefSeq" id="WP_168106194.1">
    <property type="nucleotide sequence ID" value="NZ_VTOX01000001.1"/>
</dbReference>
<dbReference type="Gene3D" id="3.40.50.720">
    <property type="entry name" value="NAD(P)-binding Rossmann-like Domain"/>
    <property type="match status" value="2"/>
</dbReference>
<evidence type="ECO:0000256" key="2">
    <source>
        <dbReference type="ARBA" id="ARBA00023002"/>
    </source>
</evidence>
<dbReference type="Pfam" id="PF02826">
    <property type="entry name" value="2-Hacid_dh_C"/>
    <property type="match status" value="1"/>
</dbReference>
<dbReference type="InterPro" id="IPR036291">
    <property type="entry name" value="NAD(P)-bd_dom_sf"/>
</dbReference>
<dbReference type="PANTHER" id="PTHR10996:SF178">
    <property type="entry name" value="2-HYDROXYACID DEHYDROGENASE YGL185C-RELATED"/>
    <property type="match status" value="1"/>
</dbReference>
<evidence type="ECO:0000256" key="1">
    <source>
        <dbReference type="ARBA" id="ARBA00022857"/>
    </source>
</evidence>
<dbReference type="GO" id="GO:0005829">
    <property type="term" value="C:cytosol"/>
    <property type="evidence" value="ECO:0007669"/>
    <property type="project" value="TreeGrafter"/>
</dbReference>
<organism evidence="7 8">
    <name type="scientific">Ramlibacter lithotrophicus</name>
    <dbReference type="NCBI Taxonomy" id="2606681"/>
    <lineage>
        <taxon>Bacteria</taxon>
        <taxon>Pseudomonadati</taxon>
        <taxon>Pseudomonadota</taxon>
        <taxon>Betaproteobacteria</taxon>
        <taxon>Burkholderiales</taxon>
        <taxon>Comamonadaceae</taxon>
        <taxon>Ramlibacter</taxon>
    </lineage>
</organism>
<dbReference type="GO" id="GO:0051287">
    <property type="term" value="F:NAD binding"/>
    <property type="evidence" value="ECO:0007669"/>
    <property type="project" value="InterPro"/>
</dbReference>
<dbReference type="SUPFAM" id="SSF52283">
    <property type="entry name" value="Formate/glycerate dehydrogenase catalytic domain-like"/>
    <property type="match status" value="1"/>
</dbReference>
<dbReference type="InterPro" id="IPR006140">
    <property type="entry name" value="D-isomer_DH_NAD-bd"/>
</dbReference>
<dbReference type="Pfam" id="PF00389">
    <property type="entry name" value="2-Hacid_dh"/>
    <property type="match status" value="1"/>
</dbReference>
<dbReference type="PANTHER" id="PTHR10996">
    <property type="entry name" value="2-HYDROXYACID DEHYDROGENASE-RELATED"/>
    <property type="match status" value="1"/>
</dbReference>
<dbReference type="EMBL" id="VTOX01000001">
    <property type="protein sequence ID" value="NKE65173.1"/>
    <property type="molecule type" value="Genomic_DNA"/>
</dbReference>
<proteinExistence type="inferred from homology"/>
<sequence>MKERVLQNGRLLPALEADLAGRYEVHALWREADPQAFLAVHGGEFAGYIASARLGIDAAMLAALPHLRVASIVGVGLDAVDLAAARERGVAVGYTPQVLNDCVADTAMLLLLDVARRGSEADRFVRRGGWTQTTAFPLSTSVTGKRLGIVGLGRIGRAIAKRCAGFDMEIRYHNRRPVVDVPYGYEASLEELARWADFLVVAAAGGHESRNLVSAAVLNALGPRGFLVNIARGSVVDETALVAALAEGRLGGAGLDVYADEPNVPPALLTLDNTVLLPHMSSATHETRKAMADLALANLDAFFASGAVKVSAL</sequence>
<dbReference type="AlphaFoldDB" id="A0A7X6DDL3"/>
<keyword evidence="2 4" id="KW-0560">Oxidoreductase</keyword>
<dbReference type="PROSITE" id="PS00065">
    <property type="entry name" value="D_2_HYDROXYACID_DH_1"/>
    <property type="match status" value="1"/>
</dbReference>
<evidence type="ECO:0000313" key="8">
    <source>
        <dbReference type="Proteomes" id="UP000521868"/>
    </source>
</evidence>
<evidence type="ECO:0000259" key="6">
    <source>
        <dbReference type="Pfam" id="PF02826"/>
    </source>
</evidence>
<dbReference type="InterPro" id="IPR029752">
    <property type="entry name" value="D-isomer_DH_CS1"/>
</dbReference>
<dbReference type="CDD" id="cd12156">
    <property type="entry name" value="HPPR"/>
    <property type="match status" value="1"/>
</dbReference>
<name>A0A7X6DDL3_9BURK</name>
<evidence type="ECO:0000256" key="3">
    <source>
        <dbReference type="ARBA" id="ARBA00023027"/>
    </source>
</evidence>
<dbReference type="SUPFAM" id="SSF51735">
    <property type="entry name" value="NAD(P)-binding Rossmann-fold domains"/>
    <property type="match status" value="1"/>
</dbReference>
<evidence type="ECO:0000256" key="4">
    <source>
        <dbReference type="RuleBase" id="RU003719"/>
    </source>
</evidence>
<keyword evidence="3" id="KW-0520">NAD</keyword>
<dbReference type="InterPro" id="IPR006139">
    <property type="entry name" value="D-isomer_2_OHA_DH_cat_dom"/>
</dbReference>
<protein>
    <submittedName>
        <fullName evidence="7">2-hydroxyacid dehydrogenase</fullName>
    </submittedName>
</protein>
<comment type="similarity">
    <text evidence="4">Belongs to the D-isomer specific 2-hydroxyacid dehydrogenase family.</text>
</comment>
<comment type="caution">
    <text evidence="7">The sequence shown here is derived from an EMBL/GenBank/DDBJ whole genome shotgun (WGS) entry which is preliminary data.</text>
</comment>
<dbReference type="Proteomes" id="UP000521868">
    <property type="component" value="Unassembled WGS sequence"/>
</dbReference>
<evidence type="ECO:0000313" key="7">
    <source>
        <dbReference type="EMBL" id="NKE65173.1"/>
    </source>
</evidence>